<dbReference type="AlphaFoldDB" id="A0A821KTT6"/>
<evidence type="ECO:0000256" key="3">
    <source>
        <dbReference type="PIRSR" id="PIRSR000097-2"/>
    </source>
</evidence>
<dbReference type="EMBL" id="CAJOBZ010000001">
    <property type="protein sequence ID" value="CAF4741929.1"/>
    <property type="molecule type" value="Genomic_DNA"/>
</dbReference>
<evidence type="ECO:0000313" key="7">
    <source>
        <dbReference type="Proteomes" id="UP000663880"/>
    </source>
</evidence>
<dbReference type="Gene3D" id="3.20.20.100">
    <property type="entry name" value="NADP-dependent oxidoreductase domain"/>
    <property type="match status" value="1"/>
</dbReference>
<dbReference type="FunFam" id="3.20.20.100:FF:000002">
    <property type="entry name" value="2,5-diketo-D-gluconic acid reductase A"/>
    <property type="match status" value="1"/>
</dbReference>
<dbReference type="GO" id="GO:0016616">
    <property type="term" value="F:oxidoreductase activity, acting on the CH-OH group of donors, NAD or NADP as acceptor"/>
    <property type="evidence" value="ECO:0007669"/>
    <property type="project" value="UniProtKB-ARBA"/>
</dbReference>
<dbReference type="SUPFAM" id="SSF51430">
    <property type="entry name" value="NAD(P)-linked oxidoreductase"/>
    <property type="match status" value="1"/>
</dbReference>
<dbReference type="OrthoDB" id="416253at2759"/>
<evidence type="ECO:0000256" key="4">
    <source>
        <dbReference type="PIRSR" id="PIRSR000097-3"/>
    </source>
</evidence>
<comment type="caution">
    <text evidence="6">The sequence shown here is derived from an EMBL/GenBank/DDBJ whole genome shotgun (WGS) entry which is preliminary data.</text>
</comment>
<dbReference type="Proteomes" id="UP000663880">
    <property type="component" value="Unassembled WGS sequence"/>
</dbReference>
<keyword evidence="1" id="KW-0560">Oxidoreductase</keyword>
<dbReference type="PANTHER" id="PTHR11732">
    <property type="entry name" value="ALDO/KETO REDUCTASE"/>
    <property type="match status" value="1"/>
</dbReference>
<keyword evidence="7" id="KW-1185">Reference proteome</keyword>
<dbReference type="InterPro" id="IPR036812">
    <property type="entry name" value="NAD(P)_OxRdtase_dom_sf"/>
</dbReference>
<dbReference type="PROSITE" id="PS00063">
    <property type="entry name" value="ALDOKETO_REDUCTASE_3"/>
    <property type="match status" value="1"/>
</dbReference>
<evidence type="ECO:0000313" key="6">
    <source>
        <dbReference type="EMBL" id="CAF4741929.1"/>
    </source>
</evidence>
<feature type="active site" description="Proton donor" evidence="2">
    <location>
        <position position="70"/>
    </location>
</feature>
<accession>A0A821KTT6</accession>
<organism evidence="6 7">
    <name type="scientific">Pieris macdunnoughi</name>
    <dbReference type="NCBI Taxonomy" id="345717"/>
    <lineage>
        <taxon>Eukaryota</taxon>
        <taxon>Metazoa</taxon>
        <taxon>Ecdysozoa</taxon>
        <taxon>Arthropoda</taxon>
        <taxon>Hexapoda</taxon>
        <taxon>Insecta</taxon>
        <taxon>Pterygota</taxon>
        <taxon>Neoptera</taxon>
        <taxon>Endopterygota</taxon>
        <taxon>Lepidoptera</taxon>
        <taxon>Glossata</taxon>
        <taxon>Ditrysia</taxon>
        <taxon>Papilionoidea</taxon>
        <taxon>Pieridae</taxon>
        <taxon>Pierinae</taxon>
        <taxon>Pieris</taxon>
    </lineage>
</organism>
<dbReference type="PIRSF" id="PIRSF000097">
    <property type="entry name" value="AKR"/>
    <property type="match status" value="1"/>
</dbReference>
<dbReference type="PROSITE" id="PS00062">
    <property type="entry name" value="ALDOKETO_REDUCTASE_2"/>
    <property type="match status" value="1"/>
</dbReference>
<sequence>MVSSSVLKFQVTIPNFKLYNGKEMPALGFGTWLGLDEKLEFKVSDAPKLVDAMLYAIDIGYRHFDTAHFYRMEPEVGYVIKKKIEEGVVRREDVFVTTKVWQHNHRTDDAYASIEASLRRLGLDYIDLVLIHWPISMDINGVDEKIDYLETYRGLENAMKNGLVKSIGVSNFNLAQLERLLSNCEVKPAVNQIQVTINLLEKELVSFCKAQNILVVSYSSFGSLTRSYATDAPPPKPDDPCLVEMGRKYNKTATQLVLRFLYQRGIATIPKSLTKARILENASIFDFDIDSGDVATLEKFDCGYRSDVPIFWQEYTNYPFEKQEKEFFIDMPESLLKWKNGANLDID</sequence>
<feature type="site" description="Lowers pKa of active site Tyr" evidence="4">
    <location>
        <position position="99"/>
    </location>
</feature>
<proteinExistence type="predicted"/>
<dbReference type="InterPro" id="IPR023210">
    <property type="entry name" value="NADP_OxRdtase_dom"/>
</dbReference>
<feature type="domain" description="NADP-dependent oxidoreductase" evidence="5">
    <location>
        <begin position="27"/>
        <end position="300"/>
    </location>
</feature>
<dbReference type="PRINTS" id="PR00069">
    <property type="entry name" value="ALDKETRDTASE"/>
</dbReference>
<dbReference type="Pfam" id="PF00248">
    <property type="entry name" value="Aldo_ket_red"/>
    <property type="match status" value="1"/>
</dbReference>
<evidence type="ECO:0000259" key="5">
    <source>
        <dbReference type="Pfam" id="PF00248"/>
    </source>
</evidence>
<dbReference type="InterPro" id="IPR018170">
    <property type="entry name" value="Aldo/ket_reductase_CS"/>
</dbReference>
<evidence type="ECO:0000256" key="1">
    <source>
        <dbReference type="ARBA" id="ARBA00023002"/>
    </source>
</evidence>
<feature type="binding site" evidence="3">
    <location>
        <position position="132"/>
    </location>
    <ligand>
        <name>substrate</name>
    </ligand>
</feature>
<name>A0A821KTT6_9NEOP</name>
<gene>
    <name evidence="6" type="ORF">PMACD_LOCUS74</name>
</gene>
<dbReference type="InterPro" id="IPR020471">
    <property type="entry name" value="AKR"/>
</dbReference>
<dbReference type="PROSITE" id="PS00798">
    <property type="entry name" value="ALDOKETO_REDUCTASE_1"/>
    <property type="match status" value="1"/>
</dbReference>
<evidence type="ECO:0000256" key="2">
    <source>
        <dbReference type="PIRSR" id="PIRSR000097-1"/>
    </source>
</evidence>
<reference evidence="6" key="1">
    <citation type="submission" date="2021-02" db="EMBL/GenBank/DDBJ databases">
        <authorList>
            <person name="Steward A R."/>
        </authorList>
    </citation>
    <scope>NUCLEOTIDE SEQUENCE</scope>
</reference>
<protein>
    <recommendedName>
        <fullName evidence="5">NADP-dependent oxidoreductase domain-containing protein</fullName>
    </recommendedName>
</protein>